<sequence length="110" mass="11127">MQEAWTIREVARAAGRSPSSAALLARAGLLPGYTATAELADRKGTGFKGAQVPAELATAYAEILSAGVATTRLAELMKGQPEKVLAAAEALATLARTAIAATSTESGRAA</sequence>
<evidence type="ECO:0000313" key="2">
    <source>
        <dbReference type="Proteomes" id="UP001501222"/>
    </source>
</evidence>
<dbReference type="Proteomes" id="UP001501222">
    <property type="component" value="Unassembled WGS sequence"/>
</dbReference>
<evidence type="ECO:0000313" key="1">
    <source>
        <dbReference type="EMBL" id="GAA3601140.1"/>
    </source>
</evidence>
<protein>
    <submittedName>
        <fullName evidence="1">Uncharacterized protein</fullName>
    </submittedName>
</protein>
<keyword evidence="2" id="KW-1185">Reference proteome</keyword>
<comment type="caution">
    <text evidence="1">The sequence shown here is derived from an EMBL/GenBank/DDBJ whole genome shotgun (WGS) entry which is preliminary data.</text>
</comment>
<name>A0ABP6Z8E5_9ACTN</name>
<gene>
    <name evidence="1" type="ORF">GCM10022235_86320</name>
</gene>
<accession>A0ABP6Z8E5</accession>
<proteinExistence type="predicted"/>
<reference evidence="2" key="1">
    <citation type="journal article" date="2019" name="Int. J. Syst. Evol. Microbiol.">
        <title>The Global Catalogue of Microorganisms (GCM) 10K type strain sequencing project: providing services to taxonomists for standard genome sequencing and annotation.</title>
        <authorList>
            <consortium name="The Broad Institute Genomics Platform"/>
            <consortium name="The Broad Institute Genome Sequencing Center for Infectious Disease"/>
            <person name="Wu L."/>
            <person name="Ma J."/>
        </authorList>
    </citation>
    <scope>NUCLEOTIDE SEQUENCE [LARGE SCALE GENOMIC DNA]</scope>
    <source>
        <strain evidence="2">JCM 16928</strain>
    </source>
</reference>
<organism evidence="1 2">
    <name type="scientific">Kribbella ginsengisoli</name>
    <dbReference type="NCBI Taxonomy" id="363865"/>
    <lineage>
        <taxon>Bacteria</taxon>
        <taxon>Bacillati</taxon>
        <taxon>Actinomycetota</taxon>
        <taxon>Actinomycetes</taxon>
        <taxon>Propionibacteriales</taxon>
        <taxon>Kribbellaceae</taxon>
        <taxon>Kribbella</taxon>
    </lineage>
</organism>
<dbReference type="EMBL" id="BAABAA010000034">
    <property type="protein sequence ID" value="GAA3601140.1"/>
    <property type="molecule type" value="Genomic_DNA"/>
</dbReference>